<comment type="caution">
    <text evidence="3">The sequence shown here is derived from an EMBL/GenBank/DDBJ whole genome shotgun (WGS) entry which is preliminary data.</text>
</comment>
<dbReference type="PANTHER" id="PTHR35176">
    <property type="entry name" value="HEME OXYGENASE HI_0854-RELATED"/>
    <property type="match status" value="1"/>
</dbReference>
<feature type="domain" description="Pyridoxamine 5'-phosphate oxidase N-terminal" evidence="2">
    <location>
        <begin position="6"/>
        <end position="129"/>
    </location>
</feature>
<dbReference type="SUPFAM" id="SSF50475">
    <property type="entry name" value="FMN-binding split barrel"/>
    <property type="match status" value="1"/>
</dbReference>
<dbReference type="InterPro" id="IPR019920">
    <property type="entry name" value="F420-binding_dom_put"/>
</dbReference>
<name>A0A7W7QW40_9ACTN</name>
<proteinExistence type="predicted"/>
<gene>
    <name evidence="3" type="ORF">FHS44_008027</name>
</gene>
<protein>
    <submittedName>
        <fullName evidence="3">PPOX class probable F420-dependent enzyme</fullName>
    </submittedName>
</protein>
<dbReference type="GO" id="GO:0016627">
    <property type="term" value="F:oxidoreductase activity, acting on the CH-CH group of donors"/>
    <property type="evidence" value="ECO:0007669"/>
    <property type="project" value="TreeGrafter"/>
</dbReference>
<dbReference type="Proteomes" id="UP000552644">
    <property type="component" value="Unassembled WGS sequence"/>
</dbReference>
<dbReference type="PANTHER" id="PTHR35176:SF6">
    <property type="entry name" value="HEME OXYGENASE HI_0854-RELATED"/>
    <property type="match status" value="1"/>
</dbReference>
<dbReference type="Gene3D" id="2.30.110.10">
    <property type="entry name" value="Electron Transport, Fmn-binding Protein, Chain A"/>
    <property type="match status" value="1"/>
</dbReference>
<dbReference type="Pfam" id="PF01243">
    <property type="entry name" value="PNPOx_N"/>
    <property type="match status" value="1"/>
</dbReference>
<dbReference type="GO" id="GO:0070967">
    <property type="term" value="F:coenzyme F420 binding"/>
    <property type="evidence" value="ECO:0007669"/>
    <property type="project" value="TreeGrafter"/>
</dbReference>
<dbReference type="InterPro" id="IPR011576">
    <property type="entry name" value="Pyridox_Oxase_N"/>
</dbReference>
<accession>A0A7W7QW40</accession>
<organism evidence="3 4">
    <name type="scientific">Streptosporangium saharense</name>
    <dbReference type="NCBI Taxonomy" id="1706840"/>
    <lineage>
        <taxon>Bacteria</taxon>
        <taxon>Bacillati</taxon>
        <taxon>Actinomycetota</taxon>
        <taxon>Actinomycetes</taxon>
        <taxon>Streptosporangiales</taxon>
        <taxon>Streptosporangiaceae</taxon>
        <taxon>Streptosporangium</taxon>
    </lineage>
</organism>
<dbReference type="AlphaFoldDB" id="A0A7W7QW40"/>
<reference evidence="3 4" key="1">
    <citation type="submission" date="2020-08" db="EMBL/GenBank/DDBJ databases">
        <title>Genomic Encyclopedia of Type Strains, Phase III (KMG-III): the genomes of soil and plant-associated and newly described type strains.</title>
        <authorList>
            <person name="Whitman W."/>
        </authorList>
    </citation>
    <scope>NUCLEOTIDE SEQUENCE [LARGE SCALE GENOMIC DNA]</scope>
    <source>
        <strain evidence="3 4">CECT 8840</strain>
    </source>
</reference>
<keyword evidence="1" id="KW-0560">Oxidoreductase</keyword>
<dbReference type="InterPro" id="IPR012349">
    <property type="entry name" value="Split_barrel_FMN-bd"/>
</dbReference>
<keyword evidence="4" id="KW-1185">Reference proteome</keyword>
<evidence type="ECO:0000313" key="4">
    <source>
        <dbReference type="Proteomes" id="UP000552644"/>
    </source>
</evidence>
<evidence type="ECO:0000259" key="2">
    <source>
        <dbReference type="Pfam" id="PF01243"/>
    </source>
</evidence>
<dbReference type="EMBL" id="JACHJP010000018">
    <property type="protein sequence ID" value="MBB4920875.1"/>
    <property type="molecule type" value="Genomic_DNA"/>
</dbReference>
<evidence type="ECO:0000256" key="1">
    <source>
        <dbReference type="ARBA" id="ARBA00023002"/>
    </source>
</evidence>
<evidence type="ECO:0000313" key="3">
    <source>
        <dbReference type="EMBL" id="MBB4920875.1"/>
    </source>
</evidence>
<dbReference type="GO" id="GO:0005829">
    <property type="term" value="C:cytosol"/>
    <property type="evidence" value="ECO:0007669"/>
    <property type="project" value="TreeGrafter"/>
</dbReference>
<dbReference type="InterPro" id="IPR052019">
    <property type="entry name" value="F420H2_bilvrd_red/Heme_oxyg"/>
</dbReference>
<sequence>MSKPPLPEEAVAMLRKANPAVIATLQPDGQPVSTATWYLWDDGRILVNLDEGRKRLDHLRNDPRVTLTVLDESDWYTHISLIGHVTDIHDDEDLTDIDRISEHYTGRKYPRRDRTRVSAWIQIDRWHGWGTLKDNNQA</sequence>
<dbReference type="NCBIfam" id="TIGR03618">
    <property type="entry name" value="Rv1155_F420"/>
    <property type="match status" value="1"/>
</dbReference>
<dbReference type="RefSeq" id="WP_184725608.1">
    <property type="nucleotide sequence ID" value="NZ_JACHJP010000018.1"/>
</dbReference>